<evidence type="ECO:0000256" key="1">
    <source>
        <dbReference type="ARBA" id="ARBA00022618"/>
    </source>
</evidence>
<dbReference type="Proteomes" id="UP001161247">
    <property type="component" value="Chromosome 3"/>
</dbReference>
<keyword evidence="1" id="KW-0132">Cell division</keyword>
<gene>
    <name evidence="6" type="ORF">OLC1_LOCUS8538</name>
</gene>
<reference evidence="6" key="1">
    <citation type="submission" date="2023-03" db="EMBL/GenBank/DDBJ databases">
        <authorList>
            <person name="Julca I."/>
        </authorList>
    </citation>
    <scope>NUCLEOTIDE SEQUENCE</scope>
</reference>
<dbReference type="AlphaFoldDB" id="A0AAV1CT09"/>
<dbReference type="Pfam" id="PF02984">
    <property type="entry name" value="Cyclin_C"/>
    <property type="match status" value="1"/>
</dbReference>
<dbReference type="SMART" id="SM00385">
    <property type="entry name" value="CYCLIN"/>
    <property type="match status" value="1"/>
</dbReference>
<sequence>MKAENLLCNELWLSMMTPTPGQVEEELLVHPNGNNGFTAASSYSNAEDCEEVFRVFLRKEMTTYALESDYLEHVRENFWVNKARVKAINWFVKSQRRLNLSLETLFDAANYFDRFSSLNKYQVCNDWMIELLSVACLSTAAKLNETSPPSLYQIQMEGVENLFESSLIQRMELNMLETLEWRLRPATSYSYFELLTKSSINNLLKFNQKQHFGPEFEERVIELLGGALLDSKFLEFRPSVIAMSALQHISDELGSARDGQNSVCMARFRALIASPDQQEKLIKCHEMMTMMMEENSVDTNCKNCDDPSSPVTVLANNTQCCCDFGRDCQAADDSLFKTKKRRIG</sequence>
<dbReference type="InterPro" id="IPR013763">
    <property type="entry name" value="Cyclin-like_dom"/>
</dbReference>
<dbReference type="GO" id="GO:0051301">
    <property type="term" value="P:cell division"/>
    <property type="evidence" value="ECO:0007669"/>
    <property type="project" value="UniProtKB-KW"/>
</dbReference>
<dbReference type="Pfam" id="PF00134">
    <property type="entry name" value="Cyclin_N"/>
    <property type="match status" value="1"/>
</dbReference>
<dbReference type="InterPro" id="IPR006671">
    <property type="entry name" value="Cyclin_N"/>
</dbReference>
<dbReference type="SUPFAM" id="SSF47954">
    <property type="entry name" value="Cyclin-like"/>
    <property type="match status" value="2"/>
</dbReference>
<evidence type="ECO:0000256" key="4">
    <source>
        <dbReference type="RuleBase" id="RU000383"/>
    </source>
</evidence>
<evidence type="ECO:0000256" key="2">
    <source>
        <dbReference type="ARBA" id="ARBA00023127"/>
    </source>
</evidence>
<evidence type="ECO:0000313" key="7">
    <source>
        <dbReference type="Proteomes" id="UP001161247"/>
    </source>
</evidence>
<name>A0AAV1CT09_OLDCO</name>
<comment type="similarity">
    <text evidence="4">Belongs to the cyclin family.</text>
</comment>
<dbReference type="PANTHER" id="PTHR10177">
    <property type="entry name" value="CYCLINS"/>
    <property type="match status" value="1"/>
</dbReference>
<evidence type="ECO:0000256" key="3">
    <source>
        <dbReference type="ARBA" id="ARBA00023306"/>
    </source>
</evidence>
<organism evidence="6 7">
    <name type="scientific">Oldenlandia corymbosa var. corymbosa</name>
    <dbReference type="NCBI Taxonomy" id="529605"/>
    <lineage>
        <taxon>Eukaryota</taxon>
        <taxon>Viridiplantae</taxon>
        <taxon>Streptophyta</taxon>
        <taxon>Embryophyta</taxon>
        <taxon>Tracheophyta</taxon>
        <taxon>Spermatophyta</taxon>
        <taxon>Magnoliopsida</taxon>
        <taxon>eudicotyledons</taxon>
        <taxon>Gunneridae</taxon>
        <taxon>Pentapetalae</taxon>
        <taxon>asterids</taxon>
        <taxon>lamiids</taxon>
        <taxon>Gentianales</taxon>
        <taxon>Rubiaceae</taxon>
        <taxon>Rubioideae</taxon>
        <taxon>Spermacoceae</taxon>
        <taxon>Hedyotis-Oldenlandia complex</taxon>
        <taxon>Oldenlandia</taxon>
    </lineage>
</organism>
<evidence type="ECO:0000313" key="6">
    <source>
        <dbReference type="EMBL" id="CAI9098288.1"/>
    </source>
</evidence>
<protein>
    <submittedName>
        <fullName evidence="6">OLC1v1034909C1</fullName>
    </submittedName>
</protein>
<evidence type="ECO:0000259" key="5">
    <source>
        <dbReference type="SMART" id="SM00385"/>
    </source>
</evidence>
<dbReference type="InterPro" id="IPR036915">
    <property type="entry name" value="Cyclin-like_sf"/>
</dbReference>
<dbReference type="Gene3D" id="1.10.472.10">
    <property type="entry name" value="Cyclin-like"/>
    <property type="match status" value="2"/>
</dbReference>
<dbReference type="EMBL" id="OX459120">
    <property type="protein sequence ID" value="CAI9098288.1"/>
    <property type="molecule type" value="Genomic_DNA"/>
</dbReference>
<keyword evidence="3" id="KW-0131">Cell cycle</keyword>
<feature type="domain" description="Cyclin-like" evidence="5">
    <location>
        <begin position="89"/>
        <end position="177"/>
    </location>
</feature>
<accession>A0AAV1CT09</accession>
<dbReference type="InterPro" id="IPR039361">
    <property type="entry name" value="Cyclin"/>
</dbReference>
<keyword evidence="2 4" id="KW-0195">Cyclin</keyword>
<keyword evidence="7" id="KW-1185">Reference proteome</keyword>
<dbReference type="InterPro" id="IPR004367">
    <property type="entry name" value="Cyclin_C-dom"/>
</dbReference>
<proteinExistence type="inferred from homology"/>